<gene>
    <name evidence="1" type="ORF">ROS62_07075</name>
</gene>
<dbReference type="EMBL" id="JAVSGH010000006">
    <property type="protein sequence ID" value="MDT3724660.1"/>
    <property type="molecule type" value="Genomic_DNA"/>
</dbReference>
<protein>
    <recommendedName>
        <fullName evidence="3">Transcriptional regulator</fullName>
    </recommendedName>
</protein>
<proteinExistence type="predicted"/>
<name>A0ABU3HWJ5_9ACTN</name>
<evidence type="ECO:0000313" key="1">
    <source>
        <dbReference type="EMBL" id="MDT3724660.1"/>
    </source>
</evidence>
<evidence type="ECO:0000313" key="2">
    <source>
        <dbReference type="Proteomes" id="UP001181313"/>
    </source>
</evidence>
<dbReference type="RefSeq" id="WP_337674358.1">
    <property type="nucleotide sequence ID" value="NZ_JAVSGH010000006.1"/>
</dbReference>
<accession>A0ABU3HWJ5</accession>
<reference evidence="1" key="1">
    <citation type="submission" date="2024-05" db="EMBL/GenBank/DDBJ databases">
        <title>30 novel species of actinomycetes from the DSMZ collection.</title>
        <authorList>
            <person name="Nouioui I."/>
        </authorList>
    </citation>
    <scope>NUCLEOTIDE SEQUENCE</scope>
    <source>
        <strain evidence="1">DSM 41972</strain>
    </source>
</reference>
<sequence length="53" mass="5492">MPLDGLAGRFAVWLCAPLDGHATHGAIGLRGTGRPQVLGHVREFLDKTLAAGA</sequence>
<comment type="caution">
    <text evidence="1">The sequence shown here is derived from an EMBL/GenBank/DDBJ whole genome shotgun (WGS) entry which is preliminary data.</text>
</comment>
<organism evidence="1 2">
    <name type="scientific">Streptomyces althioticus subsp. attaecolombicae</name>
    <dbReference type="NCBI Taxonomy" id="3075534"/>
    <lineage>
        <taxon>Bacteria</taxon>
        <taxon>Bacillati</taxon>
        <taxon>Actinomycetota</taxon>
        <taxon>Actinomycetes</taxon>
        <taxon>Kitasatosporales</taxon>
        <taxon>Streptomycetaceae</taxon>
        <taxon>Streptomyces</taxon>
        <taxon>Streptomyces althioticus group</taxon>
    </lineage>
</organism>
<evidence type="ECO:0008006" key="3">
    <source>
        <dbReference type="Google" id="ProtNLM"/>
    </source>
</evidence>
<keyword evidence="2" id="KW-1185">Reference proteome</keyword>
<dbReference type="Proteomes" id="UP001181313">
    <property type="component" value="Unassembled WGS sequence"/>
</dbReference>